<evidence type="ECO:0000256" key="2">
    <source>
        <dbReference type="ARBA" id="ARBA00022448"/>
    </source>
</evidence>
<gene>
    <name evidence="11" type="primary">exbB</name>
    <name evidence="11" type="ORF">C0169_03525</name>
</gene>
<dbReference type="NCBIfam" id="TIGR02805">
    <property type="entry name" value="exbB2"/>
    <property type="match status" value="1"/>
</dbReference>
<keyword evidence="6 9" id="KW-1133">Transmembrane helix</keyword>
<comment type="similarity">
    <text evidence="8">Belongs to the exbB/tolQ family.</text>
</comment>
<keyword evidence="7 9" id="KW-0472">Membrane</keyword>
<feature type="transmembrane region" description="Helical" evidence="9">
    <location>
        <begin position="97"/>
        <end position="124"/>
    </location>
</feature>
<dbReference type="Proteomes" id="UP000235619">
    <property type="component" value="Unassembled WGS sequence"/>
</dbReference>
<comment type="subcellular location">
    <subcellularLocation>
        <location evidence="1">Cell membrane</location>
        <topology evidence="1">Multi-pass membrane protein</topology>
    </subcellularLocation>
    <subcellularLocation>
        <location evidence="8">Membrane</location>
        <topology evidence="8">Multi-pass membrane protein</topology>
    </subcellularLocation>
</comment>
<evidence type="ECO:0000256" key="3">
    <source>
        <dbReference type="ARBA" id="ARBA00022475"/>
    </source>
</evidence>
<evidence type="ECO:0000256" key="5">
    <source>
        <dbReference type="ARBA" id="ARBA00022927"/>
    </source>
</evidence>
<evidence type="ECO:0000256" key="1">
    <source>
        <dbReference type="ARBA" id="ARBA00004651"/>
    </source>
</evidence>
<feature type="domain" description="MotA/TolQ/ExbB proton channel" evidence="10">
    <location>
        <begin position="45"/>
        <end position="136"/>
    </location>
</feature>
<evidence type="ECO:0000256" key="7">
    <source>
        <dbReference type="ARBA" id="ARBA00023136"/>
    </source>
</evidence>
<keyword evidence="5 8" id="KW-0653">Protein transport</keyword>
<feature type="transmembrane region" description="Helical" evidence="9">
    <location>
        <begin position="6"/>
        <end position="28"/>
    </location>
</feature>
<keyword evidence="2 8" id="KW-0813">Transport</keyword>
<dbReference type="PANTHER" id="PTHR30625">
    <property type="entry name" value="PROTEIN TOLQ"/>
    <property type="match status" value="1"/>
</dbReference>
<protein>
    <submittedName>
        <fullName evidence="11">TonB-system energizer ExbB</fullName>
    </submittedName>
</protein>
<dbReference type="EMBL" id="PNJD01000211">
    <property type="protein sequence ID" value="PMP97272.1"/>
    <property type="molecule type" value="Genomic_DNA"/>
</dbReference>
<keyword evidence="4 9" id="KW-0812">Transmembrane</keyword>
<name>A0A2N7QF07_9BACT</name>
<sequence>MEYLKFIIDYGIIGLLFFLSIISVAIAIERIGYYKKVDVLKFSNTKELEADLTKGLYIIATIGANAPYIGLLGTVLGIMLTFYTIGQEGLVDSKKIMVGLALALKATAVGLFVAIPSVALYNYLLRKVKEKIALWEVENGGKRI</sequence>
<dbReference type="InterPro" id="IPR050790">
    <property type="entry name" value="ExbB/TolQ_transport"/>
</dbReference>
<dbReference type="GO" id="GO:0005886">
    <property type="term" value="C:plasma membrane"/>
    <property type="evidence" value="ECO:0007669"/>
    <property type="project" value="UniProtKB-SubCell"/>
</dbReference>
<accession>A0A2N7QF07</accession>
<evidence type="ECO:0000256" key="6">
    <source>
        <dbReference type="ARBA" id="ARBA00022989"/>
    </source>
</evidence>
<evidence type="ECO:0000259" key="10">
    <source>
        <dbReference type="Pfam" id="PF01618"/>
    </source>
</evidence>
<keyword evidence="3" id="KW-1003">Cell membrane</keyword>
<evidence type="ECO:0000256" key="8">
    <source>
        <dbReference type="RuleBase" id="RU004057"/>
    </source>
</evidence>
<reference evidence="11 12" key="1">
    <citation type="submission" date="2018-01" db="EMBL/GenBank/DDBJ databases">
        <title>Metagenomic assembled genomes from two thermal pools in the Uzon Caldera, Kamchatka, Russia.</title>
        <authorList>
            <person name="Wilkins L."/>
            <person name="Ettinger C."/>
        </authorList>
    </citation>
    <scope>NUCLEOTIDE SEQUENCE [LARGE SCALE GENOMIC DNA]</scope>
    <source>
        <strain evidence="11">ARK-04</strain>
    </source>
</reference>
<feature type="transmembrane region" description="Helical" evidence="9">
    <location>
        <begin position="56"/>
        <end position="85"/>
    </location>
</feature>
<dbReference type="GO" id="GO:0055085">
    <property type="term" value="P:transmembrane transport"/>
    <property type="evidence" value="ECO:0007669"/>
    <property type="project" value="InterPro"/>
</dbReference>
<dbReference type="AlphaFoldDB" id="A0A2N7QF07"/>
<dbReference type="PANTHER" id="PTHR30625:SF15">
    <property type="entry name" value="BIOPOLYMER TRANSPORT PROTEIN EXBB"/>
    <property type="match status" value="1"/>
</dbReference>
<dbReference type="Pfam" id="PF01618">
    <property type="entry name" value="MotA_ExbB"/>
    <property type="match status" value="1"/>
</dbReference>
<dbReference type="GO" id="GO:0017038">
    <property type="term" value="P:protein import"/>
    <property type="evidence" value="ECO:0007669"/>
    <property type="project" value="TreeGrafter"/>
</dbReference>
<evidence type="ECO:0000313" key="11">
    <source>
        <dbReference type="EMBL" id="PMP97272.1"/>
    </source>
</evidence>
<evidence type="ECO:0000313" key="12">
    <source>
        <dbReference type="Proteomes" id="UP000235619"/>
    </source>
</evidence>
<evidence type="ECO:0000256" key="9">
    <source>
        <dbReference type="SAM" id="Phobius"/>
    </source>
</evidence>
<organism evidence="11 12">
    <name type="scientific">Thermodesulfobacterium geofontis</name>
    <dbReference type="NCBI Taxonomy" id="1295609"/>
    <lineage>
        <taxon>Bacteria</taxon>
        <taxon>Pseudomonadati</taxon>
        <taxon>Thermodesulfobacteriota</taxon>
        <taxon>Thermodesulfobacteria</taxon>
        <taxon>Thermodesulfobacteriales</taxon>
        <taxon>Thermodesulfobacteriaceae</taxon>
        <taxon>Thermodesulfobacterium</taxon>
    </lineage>
</organism>
<dbReference type="InterPro" id="IPR014172">
    <property type="entry name" value="TonB_ExbB_2"/>
</dbReference>
<comment type="caution">
    <text evidence="11">The sequence shown here is derived from an EMBL/GenBank/DDBJ whole genome shotgun (WGS) entry which is preliminary data.</text>
</comment>
<dbReference type="InterPro" id="IPR002898">
    <property type="entry name" value="MotA_ExbB_proton_chnl"/>
</dbReference>
<proteinExistence type="inferred from homology"/>
<evidence type="ECO:0000256" key="4">
    <source>
        <dbReference type="ARBA" id="ARBA00022692"/>
    </source>
</evidence>